<dbReference type="InterPro" id="IPR014352">
    <property type="entry name" value="FERM/acyl-CoA-bd_prot_sf"/>
</dbReference>
<dbReference type="InterPro" id="IPR000582">
    <property type="entry name" value="Acyl-CoA-binding_protein"/>
</dbReference>
<keyword evidence="2" id="KW-0446">Lipid-binding</keyword>
<accession>A0A9D3PX63</accession>
<evidence type="ECO:0000256" key="2">
    <source>
        <dbReference type="ARBA" id="ARBA00023121"/>
    </source>
</evidence>
<dbReference type="Proteomes" id="UP001046870">
    <property type="component" value="Chromosome 10"/>
</dbReference>
<dbReference type="EMBL" id="JAFDVH010000010">
    <property type="protein sequence ID" value="KAG7470021.1"/>
    <property type="molecule type" value="Genomic_DNA"/>
</dbReference>
<dbReference type="Gene3D" id="1.20.80.10">
    <property type="match status" value="1"/>
</dbReference>
<organism evidence="4 5">
    <name type="scientific">Megalops atlanticus</name>
    <name type="common">Tarpon</name>
    <name type="synonym">Clupea gigantea</name>
    <dbReference type="NCBI Taxonomy" id="7932"/>
    <lineage>
        <taxon>Eukaryota</taxon>
        <taxon>Metazoa</taxon>
        <taxon>Chordata</taxon>
        <taxon>Craniata</taxon>
        <taxon>Vertebrata</taxon>
        <taxon>Euteleostomi</taxon>
        <taxon>Actinopterygii</taxon>
        <taxon>Neopterygii</taxon>
        <taxon>Teleostei</taxon>
        <taxon>Elopiformes</taxon>
        <taxon>Megalopidae</taxon>
        <taxon>Megalops</taxon>
    </lineage>
</organism>
<reference evidence="4" key="1">
    <citation type="submission" date="2021-01" db="EMBL/GenBank/DDBJ databases">
        <authorList>
            <person name="Zahm M."/>
            <person name="Roques C."/>
            <person name="Cabau C."/>
            <person name="Klopp C."/>
            <person name="Donnadieu C."/>
            <person name="Jouanno E."/>
            <person name="Lampietro C."/>
            <person name="Louis A."/>
            <person name="Herpin A."/>
            <person name="Echchiki A."/>
            <person name="Berthelot C."/>
            <person name="Parey E."/>
            <person name="Roest-Crollius H."/>
            <person name="Braasch I."/>
            <person name="Postlethwait J."/>
            <person name="Bobe J."/>
            <person name="Montfort J."/>
            <person name="Bouchez O."/>
            <person name="Begum T."/>
            <person name="Mejri S."/>
            <person name="Adams A."/>
            <person name="Chen W.-J."/>
            <person name="Guiguen Y."/>
        </authorList>
    </citation>
    <scope>NUCLEOTIDE SEQUENCE</scope>
    <source>
        <strain evidence="4">YG-15Mar2019-1</strain>
        <tissue evidence="4">Brain</tissue>
    </source>
</reference>
<dbReference type="GO" id="GO:0006631">
    <property type="term" value="P:fatty acid metabolic process"/>
    <property type="evidence" value="ECO:0007669"/>
    <property type="project" value="TreeGrafter"/>
</dbReference>
<proteinExistence type="predicted"/>
<dbReference type="Pfam" id="PF00887">
    <property type="entry name" value="ACBP"/>
    <property type="match status" value="1"/>
</dbReference>
<dbReference type="OrthoDB" id="346910at2759"/>
<protein>
    <recommendedName>
        <fullName evidence="3">ACB domain-containing protein</fullName>
    </recommendedName>
</protein>
<evidence type="ECO:0000256" key="1">
    <source>
        <dbReference type="ARBA" id="ARBA00023054"/>
    </source>
</evidence>
<gene>
    <name evidence="4" type="ORF">MATL_G00134890</name>
</gene>
<name>A0A9D3PX63_MEGAT</name>
<feature type="non-terminal residue" evidence="4">
    <location>
        <position position="160"/>
    </location>
</feature>
<sequence>RYCKLKGISALNLNQGIDCPSGPPVSQSASTATPAVLGGLGPYYCKPYFIYGVALDCQSKNHLAACLVEHKSMTLQAEFEQIAGDVKKVKTRPEDQELLDLYGLYKQATVGDVNIDKPGMVDLKGKAKWEAWNSRTGMSKDDAMTAYIVLAKEVINKYGM</sequence>
<dbReference type="PRINTS" id="PR00689">
    <property type="entry name" value="ACOABINDINGP"/>
</dbReference>
<dbReference type="PANTHER" id="PTHR23310">
    <property type="entry name" value="ACYL-COA-BINDING PROTEIN, ACBP"/>
    <property type="match status" value="1"/>
</dbReference>
<keyword evidence="5" id="KW-1185">Reference proteome</keyword>
<evidence type="ECO:0000313" key="5">
    <source>
        <dbReference type="Proteomes" id="UP001046870"/>
    </source>
</evidence>
<comment type="caution">
    <text evidence="4">The sequence shown here is derived from an EMBL/GenBank/DDBJ whole genome shotgun (WGS) entry which is preliminary data.</text>
</comment>
<dbReference type="PROSITE" id="PS51228">
    <property type="entry name" value="ACB_2"/>
    <property type="match status" value="1"/>
</dbReference>
<dbReference type="AlphaFoldDB" id="A0A9D3PX63"/>
<dbReference type="PANTHER" id="PTHR23310:SF51">
    <property type="entry name" value="ACYL-COA-BINDING DOMAIN-CONTAINING PROTEIN 7"/>
    <property type="match status" value="1"/>
</dbReference>
<evidence type="ECO:0000259" key="3">
    <source>
        <dbReference type="PROSITE" id="PS51228"/>
    </source>
</evidence>
<evidence type="ECO:0000313" key="4">
    <source>
        <dbReference type="EMBL" id="KAG7470021.1"/>
    </source>
</evidence>
<dbReference type="SUPFAM" id="SSF47027">
    <property type="entry name" value="Acyl-CoA binding protein"/>
    <property type="match status" value="1"/>
</dbReference>
<dbReference type="GO" id="GO:0000062">
    <property type="term" value="F:fatty-acyl-CoA binding"/>
    <property type="evidence" value="ECO:0007669"/>
    <property type="project" value="InterPro"/>
</dbReference>
<dbReference type="InterPro" id="IPR035984">
    <property type="entry name" value="Acyl-CoA-binding_sf"/>
</dbReference>
<dbReference type="CDD" id="cd00435">
    <property type="entry name" value="ACBP"/>
    <property type="match status" value="1"/>
</dbReference>
<feature type="domain" description="ACB" evidence="3">
    <location>
        <begin position="75"/>
        <end position="160"/>
    </location>
</feature>
<keyword evidence="1" id="KW-0175">Coiled coil</keyword>
<dbReference type="FunFam" id="1.20.80.10:FF:000010">
    <property type="entry name" value="Acyl-CoA-binding domain-containing protein 5"/>
    <property type="match status" value="1"/>
</dbReference>